<evidence type="ECO:0000313" key="13">
    <source>
        <dbReference type="Proteomes" id="UP000017836"/>
    </source>
</evidence>
<protein>
    <recommendedName>
        <fullName evidence="11">C2H2-type domain-containing protein</fullName>
    </recommendedName>
</protein>
<dbReference type="InterPro" id="IPR059161">
    <property type="entry name" value="Znf-C2H2_STOP1/2_3rd"/>
</dbReference>
<accession>U5CKF0</accession>
<dbReference type="GO" id="GO:0008270">
    <property type="term" value="F:zinc ion binding"/>
    <property type="evidence" value="ECO:0007669"/>
    <property type="project" value="UniProtKB-KW"/>
</dbReference>
<evidence type="ECO:0000256" key="2">
    <source>
        <dbReference type="ARBA" id="ARBA00022723"/>
    </source>
</evidence>
<dbReference type="PANTHER" id="PTHR46352:SF1">
    <property type="entry name" value="PROTEIN SENSITIVE TO PROTON RHIZOTOXICITY 1"/>
    <property type="match status" value="1"/>
</dbReference>
<evidence type="ECO:0000256" key="4">
    <source>
        <dbReference type="ARBA" id="ARBA00022771"/>
    </source>
</evidence>
<dbReference type="Pfam" id="PF23115">
    <property type="entry name" value="zf-C2H2_STOP2_3rd"/>
    <property type="match status" value="1"/>
</dbReference>
<proteinExistence type="predicted"/>
<dbReference type="eggNOG" id="KOG1721">
    <property type="taxonomic scope" value="Eukaryota"/>
</dbReference>
<reference evidence="13" key="1">
    <citation type="journal article" date="2013" name="Science">
        <title>The Amborella genome and the evolution of flowering plants.</title>
        <authorList>
            <consortium name="Amborella Genome Project"/>
        </authorList>
    </citation>
    <scope>NUCLEOTIDE SEQUENCE [LARGE SCALE GENOMIC DNA]</scope>
</reference>
<evidence type="ECO:0000256" key="8">
    <source>
        <dbReference type="ARBA" id="ARBA00023242"/>
    </source>
</evidence>
<evidence type="ECO:0000256" key="10">
    <source>
        <dbReference type="SAM" id="MobiDB-lite"/>
    </source>
</evidence>
<dbReference type="EMBL" id="KI397796">
    <property type="protein sequence ID" value="ERM93385.1"/>
    <property type="molecule type" value="Genomic_DNA"/>
</dbReference>
<dbReference type="HOGENOM" id="CLU_029078_1_1_1"/>
<feature type="region of interest" description="Disordered" evidence="10">
    <location>
        <begin position="391"/>
        <end position="412"/>
    </location>
</feature>
<dbReference type="AlphaFoldDB" id="U5CKF0"/>
<keyword evidence="13" id="KW-1185">Reference proteome</keyword>
<dbReference type="GO" id="GO:0010447">
    <property type="term" value="P:response to acidic pH"/>
    <property type="evidence" value="ECO:0007669"/>
    <property type="project" value="InterPro"/>
</dbReference>
<keyword evidence="7" id="KW-0804">Transcription</keyword>
<dbReference type="InterPro" id="IPR036236">
    <property type="entry name" value="Znf_C2H2_sf"/>
</dbReference>
<feature type="domain" description="C2H2-type" evidence="11">
    <location>
        <begin position="244"/>
        <end position="271"/>
    </location>
</feature>
<dbReference type="OrthoDB" id="6591996at2759"/>
<dbReference type="KEGG" id="atr:18421264"/>
<keyword evidence="5" id="KW-0862">Zinc</keyword>
<comment type="subcellular location">
    <subcellularLocation>
        <location evidence="1">Nucleus</location>
    </subcellularLocation>
</comment>
<keyword evidence="3" id="KW-0677">Repeat</keyword>
<dbReference type="SMART" id="SM00355">
    <property type="entry name" value="ZnF_C2H2"/>
    <property type="match status" value="3"/>
</dbReference>
<dbReference type="Gramene" id="ERM93385">
    <property type="protein sequence ID" value="ERM93385"/>
    <property type="gene ID" value="AMTR_s05661p00002040"/>
</dbReference>
<dbReference type="GO" id="GO:0010044">
    <property type="term" value="P:response to aluminum ion"/>
    <property type="evidence" value="ECO:0007669"/>
    <property type="project" value="InterPro"/>
</dbReference>
<dbReference type="Pfam" id="PF23118">
    <property type="entry name" value="zf-C2H2_STOP2_C"/>
    <property type="match status" value="1"/>
</dbReference>
<dbReference type="PANTHER" id="PTHR46352">
    <property type="entry name" value="PROTEIN SENSITIVE TO PROTON RHIZOTOXICITY 1"/>
    <property type="match status" value="1"/>
</dbReference>
<keyword evidence="4 9" id="KW-0863">Zinc-finger</keyword>
<organism evidence="12 13">
    <name type="scientific">Amborella trichopoda</name>
    <dbReference type="NCBI Taxonomy" id="13333"/>
    <lineage>
        <taxon>Eukaryota</taxon>
        <taxon>Viridiplantae</taxon>
        <taxon>Streptophyta</taxon>
        <taxon>Embryophyta</taxon>
        <taxon>Tracheophyta</taxon>
        <taxon>Spermatophyta</taxon>
        <taxon>Magnoliopsida</taxon>
        <taxon>Amborellales</taxon>
        <taxon>Amborellaceae</taxon>
        <taxon>Amborella</taxon>
    </lineage>
</organism>
<dbReference type="PROSITE" id="PS50157">
    <property type="entry name" value="ZINC_FINGER_C2H2_2"/>
    <property type="match status" value="1"/>
</dbReference>
<dbReference type="OMA" id="CGQDKWQ"/>
<evidence type="ECO:0000259" key="11">
    <source>
        <dbReference type="PROSITE" id="PS50157"/>
    </source>
</evidence>
<keyword evidence="2" id="KW-0479">Metal-binding</keyword>
<dbReference type="InterPro" id="IPR013087">
    <property type="entry name" value="Znf_C2H2_type"/>
</dbReference>
<evidence type="ECO:0000256" key="1">
    <source>
        <dbReference type="ARBA" id="ARBA00004123"/>
    </source>
</evidence>
<dbReference type="InterPro" id="IPR058196">
    <property type="entry name" value="zf-C2H2_STOP1/2_C"/>
</dbReference>
<gene>
    <name evidence="12" type="ORF">AMTR_s05661p00002040</name>
</gene>
<evidence type="ECO:0000256" key="9">
    <source>
        <dbReference type="PROSITE-ProRule" id="PRU00042"/>
    </source>
</evidence>
<dbReference type="Gene3D" id="3.30.160.60">
    <property type="entry name" value="Classic Zinc Finger"/>
    <property type="match status" value="1"/>
</dbReference>
<name>U5CKF0_AMBTC</name>
<keyword evidence="8" id="KW-0539">Nucleus</keyword>
<dbReference type="InterPro" id="IPR044300">
    <property type="entry name" value="STOP1/2"/>
</dbReference>
<dbReference type="SUPFAM" id="SSF57667">
    <property type="entry name" value="beta-beta-alpha zinc fingers"/>
    <property type="match status" value="1"/>
</dbReference>
<dbReference type="STRING" id="13333.U5CKF0"/>
<evidence type="ECO:0000313" key="12">
    <source>
        <dbReference type="EMBL" id="ERM93385.1"/>
    </source>
</evidence>
<evidence type="ECO:0000256" key="3">
    <source>
        <dbReference type="ARBA" id="ARBA00022737"/>
    </source>
</evidence>
<feature type="region of interest" description="Disordered" evidence="10">
    <location>
        <begin position="192"/>
        <end position="221"/>
    </location>
</feature>
<keyword evidence="6" id="KW-0805">Transcription regulation</keyword>
<evidence type="ECO:0000256" key="6">
    <source>
        <dbReference type="ARBA" id="ARBA00023015"/>
    </source>
</evidence>
<dbReference type="PROSITE" id="PS00028">
    <property type="entry name" value="ZINC_FINGER_C2H2_1"/>
    <property type="match status" value="1"/>
</dbReference>
<evidence type="ECO:0000256" key="7">
    <source>
        <dbReference type="ARBA" id="ARBA00023163"/>
    </source>
</evidence>
<evidence type="ECO:0000256" key="5">
    <source>
        <dbReference type="ARBA" id="ARBA00022833"/>
    </source>
</evidence>
<dbReference type="Proteomes" id="UP000017836">
    <property type="component" value="Unassembled WGS sequence"/>
</dbReference>
<sequence length="497" mass="53452">MVGSGSSYDGNFEQGLLQLPGTSGILSPSDQGVCNPRVLMNNLLFLEQKIHDLQGVVKSMIDEDCSDDLSIRQRMVSSDIASIMVQFVSTAGKLGFGSGQNSNCLQTGTGIGASGFPMNSLHQFGNGFLTIGDSEMGVGTNLLDSVVHREVKDVGAAELGGCLTTDNTFAPSRNGFPDDNKSRENYVCNGARPSVVVPQGPQPDSDFNGGAKEEEDDGDVEDLIPGSYELLELEKEEILAPHTHFCSICGKGFKRDANLRMHMRGHGDKYKTPEALARPTSKDPKGEGLHLKRYSCPFEGCKRNQKHKKFQPLKTILCVKNHYKRSHCDKSYICSRCHSKKFSVMADLKTHEKHCGQDKWQCSCGTTFSRKDKLFGHVALFQGHTPALPLPEAKGSGVSDTQGVKSEGMKKPSFNGVTGNVIPSMLGCGTSNPSFISSSRAGYEGEACGNNGRVHTHSGITGVGMKQGFLEEFLGSNIGFPQSAATLLGGSHSFPSL</sequence>